<dbReference type="Pfam" id="PF00107">
    <property type="entry name" value="ADH_zinc_N"/>
    <property type="match status" value="1"/>
</dbReference>
<gene>
    <name evidence="2" type="ORF">CHU95_12875</name>
</gene>
<dbReference type="PANTHER" id="PTHR45033">
    <property type="match status" value="1"/>
</dbReference>
<dbReference type="InterPro" id="IPR011032">
    <property type="entry name" value="GroES-like_sf"/>
</dbReference>
<dbReference type="SUPFAM" id="SSF50129">
    <property type="entry name" value="GroES-like"/>
    <property type="match status" value="1"/>
</dbReference>
<evidence type="ECO:0000313" key="3">
    <source>
        <dbReference type="Proteomes" id="UP000216998"/>
    </source>
</evidence>
<dbReference type="InterPro" id="IPR029058">
    <property type="entry name" value="AB_hydrolase_fold"/>
</dbReference>
<dbReference type="GO" id="GO:0016491">
    <property type="term" value="F:oxidoreductase activity"/>
    <property type="evidence" value="ECO:0007669"/>
    <property type="project" value="InterPro"/>
</dbReference>
<dbReference type="Gene3D" id="3.40.50.720">
    <property type="entry name" value="NAD(P)-binding Rossmann-like Domain"/>
    <property type="match status" value="1"/>
</dbReference>
<sequence>MTIVKGARKMITKFYAQTEAGQIHGRRVLGSGETVVLLHRTPVSSAGFERVMCMLADAGFSAVALDTPGFGESFLPEGVPRTTDYARWILQALDALGVGNFHLVAHHTGSHFAAEIAASVPDRVRSLTLSGILLAPEDERRKLRADIGYAPPVDAEGTYFAGTYRQMKGLFLDPVPDLVHAEALGALMAGRGRDLAFDAIFDQDFASVMRRIIDDGRVPVQAVQASDDPLTLNGMLTRFREMFPTVPVAITGPAFLATPERQTGAFTRAIISFITGDKGMDSRRYTLVRGEAGYGLARADGTIPVPGPGEVLVRVRAVSLNRRDLGVRDLSYPVNGADHFTPLSDAAGDVVAVGSGVTAFKPGDRVMSTFFQNYPGGRPTLPAVLSSLGAGGSGVFADHVVLAETGVLSIPDGWTYQEAACVPCAGVTAWSALKTLGGLKSGDHVAILGTGGVALFALQIVAASGARPIILSSSADKIDRARKLGAVDGVNYRDHPQWAEPVRKLTGGMGVDHVVELGGVGTLANSIACLGLGGHLALIGALDGFGGQIDAMPLIFSALRVSAVLVGSRQDHQDLLNFMAEHRIKPIIDRVFAFDAADAAYRHAATGPFGKVVITLTE</sequence>
<dbReference type="EMBL" id="NOXU01000029">
    <property type="protein sequence ID" value="OYQ34319.1"/>
    <property type="molecule type" value="Genomic_DNA"/>
</dbReference>
<dbReference type="InterPro" id="IPR052711">
    <property type="entry name" value="Zinc_ADH-like"/>
</dbReference>
<dbReference type="Proteomes" id="UP000216998">
    <property type="component" value="Unassembled WGS sequence"/>
</dbReference>
<organism evidence="2 3">
    <name type="scientific">Niveispirillum lacus</name>
    <dbReference type="NCBI Taxonomy" id="1981099"/>
    <lineage>
        <taxon>Bacteria</taxon>
        <taxon>Pseudomonadati</taxon>
        <taxon>Pseudomonadota</taxon>
        <taxon>Alphaproteobacteria</taxon>
        <taxon>Rhodospirillales</taxon>
        <taxon>Azospirillaceae</taxon>
        <taxon>Niveispirillum</taxon>
    </lineage>
</organism>
<name>A0A255YYR2_9PROT</name>
<dbReference type="SMART" id="SM00829">
    <property type="entry name" value="PKS_ER"/>
    <property type="match status" value="1"/>
</dbReference>
<dbReference type="InterPro" id="IPR036291">
    <property type="entry name" value="NAD(P)-bd_dom_sf"/>
</dbReference>
<dbReference type="OrthoDB" id="9805663at2"/>
<dbReference type="AlphaFoldDB" id="A0A255YYR2"/>
<feature type="domain" description="Enoyl reductase (ER)" evidence="1">
    <location>
        <begin position="293"/>
        <end position="614"/>
    </location>
</feature>
<reference evidence="2 3" key="1">
    <citation type="submission" date="2017-07" db="EMBL/GenBank/DDBJ databases">
        <title>Niveispirillum cyanobacteriorum sp. nov., isolated from cyanobacterial aggregates in a eutrophic lake.</title>
        <authorList>
            <person name="Cai H."/>
        </authorList>
    </citation>
    <scope>NUCLEOTIDE SEQUENCE [LARGE SCALE GENOMIC DNA]</scope>
    <source>
        <strain evidence="3">TH1-14</strain>
    </source>
</reference>
<dbReference type="SUPFAM" id="SSF51735">
    <property type="entry name" value="NAD(P)-binding Rossmann-fold domains"/>
    <property type="match status" value="1"/>
</dbReference>
<dbReference type="InterPro" id="IPR013154">
    <property type="entry name" value="ADH-like_N"/>
</dbReference>
<dbReference type="InterPro" id="IPR013149">
    <property type="entry name" value="ADH-like_C"/>
</dbReference>
<dbReference type="InterPro" id="IPR020843">
    <property type="entry name" value="ER"/>
</dbReference>
<dbReference type="Gene3D" id="3.40.50.1820">
    <property type="entry name" value="alpha/beta hydrolase"/>
    <property type="match status" value="1"/>
</dbReference>
<dbReference type="CDD" id="cd08276">
    <property type="entry name" value="MDR7"/>
    <property type="match status" value="1"/>
</dbReference>
<dbReference type="Pfam" id="PF08240">
    <property type="entry name" value="ADH_N"/>
    <property type="match status" value="1"/>
</dbReference>
<dbReference type="Pfam" id="PF00561">
    <property type="entry name" value="Abhydrolase_1"/>
    <property type="match status" value="1"/>
</dbReference>
<accession>A0A255YYR2</accession>
<dbReference type="InterPro" id="IPR000073">
    <property type="entry name" value="AB_hydrolase_1"/>
</dbReference>
<dbReference type="Gene3D" id="3.90.180.10">
    <property type="entry name" value="Medium-chain alcohol dehydrogenases, catalytic domain"/>
    <property type="match status" value="1"/>
</dbReference>
<dbReference type="SUPFAM" id="SSF53474">
    <property type="entry name" value="alpha/beta-Hydrolases"/>
    <property type="match status" value="1"/>
</dbReference>
<evidence type="ECO:0000313" key="2">
    <source>
        <dbReference type="EMBL" id="OYQ34319.1"/>
    </source>
</evidence>
<proteinExistence type="predicted"/>
<protein>
    <recommendedName>
        <fullName evidence="1">Enoyl reductase (ER) domain-containing protein</fullName>
    </recommendedName>
</protein>
<keyword evidence="3" id="KW-1185">Reference proteome</keyword>
<comment type="caution">
    <text evidence="2">The sequence shown here is derived from an EMBL/GenBank/DDBJ whole genome shotgun (WGS) entry which is preliminary data.</text>
</comment>
<evidence type="ECO:0000259" key="1">
    <source>
        <dbReference type="SMART" id="SM00829"/>
    </source>
</evidence>
<dbReference type="PANTHER" id="PTHR45033:SF2">
    <property type="entry name" value="ZINC-TYPE ALCOHOL DEHYDROGENASE-LIKE PROTEIN C1773.06C"/>
    <property type="match status" value="1"/>
</dbReference>